<dbReference type="GO" id="GO:0016757">
    <property type="term" value="F:glycosyltransferase activity"/>
    <property type="evidence" value="ECO:0007669"/>
    <property type="project" value="InterPro"/>
</dbReference>
<gene>
    <name evidence="1" type="ORF">DI544_12255</name>
</gene>
<evidence type="ECO:0000313" key="1">
    <source>
        <dbReference type="EMBL" id="PZQ59191.1"/>
    </source>
</evidence>
<comment type="caution">
    <text evidence="1">The sequence shown here is derived from an EMBL/GenBank/DDBJ whole genome shotgun (WGS) entry which is preliminary data.</text>
</comment>
<sequence length="293" mass="31748">MRAERFADAWAVEQAVLEARDLATRDDPRLPYHQRWVWDGRPFSGRDVLVRCYHGLGDTIQFARFLPTLAARARSVTVEAPAHLHPLLHFPGVTLAAFDQAHPLPSADCDIEITELAFALRLGPRDVPARYLRAAPAALPAGTIGLCYKAGDWDTARWVPPAMLAPVVGGRPALSLVPEPCPLPVRNPDGCPLDIAATAALVAGCALVVTVDTMIAHLAGALGRPTWLLLKAAPDWRWDPARRDSGWYPTMRLYAQSTSGDWTSVIRAVAHDLSAQGEHHGQPAQSVGARLLG</sequence>
<name>A0A2W5P067_9SPHN</name>
<dbReference type="AlphaFoldDB" id="A0A2W5P067"/>
<dbReference type="Proteomes" id="UP000249229">
    <property type="component" value="Unassembled WGS sequence"/>
</dbReference>
<evidence type="ECO:0000313" key="2">
    <source>
        <dbReference type="Proteomes" id="UP000249229"/>
    </source>
</evidence>
<reference evidence="1 2" key="1">
    <citation type="submission" date="2017-08" db="EMBL/GenBank/DDBJ databases">
        <title>Infants hospitalized years apart are colonized by the same room-sourced microbial strains.</title>
        <authorList>
            <person name="Brooks B."/>
            <person name="Olm M.R."/>
            <person name="Firek B.A."/>
            <person name="Baker R."/>
            <person name="Thomas B.C."/>
            <person name="Morowitz M.J."/>
            <person name="Banfield J.F."/>
        </authorList>
    </citation>
    <scope>NUCLEOTIDE SEQUENCE [LARGE SCALE GENOMIC DNA]</scope>
    <source>
        <strain evidence="1">S2_005_001_R1_22</strain>
    </source>
</reference>
<dbReference type="InterPro" id="IPR002201">
    <property type="entry name" value="Glyco_trans_9"/>
</dbReference>
<dbReference type="Gene3D" id="3.40.50.2000">
    <property type="entry name" value="Glycogen Phosphorylase B"/>
    <property type="match status" value="1"/>
</dbReference>
<organism evidence="1 2">
    <name type="scientific">Sphingomonas taxi</name>
    <dbReference type="NCBI Taxonomy" id="1549858"/>
    <lineage>
        <taxon>Bacteria</taxon>
        <taxon>Pseudomonadati</taxon>
        <taxon>Pseudomonadota</taxon>
        <taxon>Alphaproteobacteria</taxon>
        <taxon>Sphingomonadales</taxon>
        <taxon>Sphingomonadaceae</taxon>
        <taxon>Sphingomonas</taxon>
    </lineage>
</organism>
<dbReference type="Pfam" id="PF01075">
    <property type="entry name" value="Glyco_transf_9"/>
    <property type="match status" value="1"/>
</dbReference>
<dbReference type="EMBL" id="QFQI01000010">
    <property type="protein sequence ID" value="PZQ59191.1"/>
    <property type="molecule type" value="Genomic_DNA"/>
</dbReference>
<dbReference type="SUPFAM" id="SSF53756">
    <property type="entry name" value="UDP-Glycosyltransferase/glycogen phosphorylase"/>
    <property type="match status" value="1"/>
</dbReference>
<protein>
    <recommendedName>
        <fullName evidence="3">Glycosyltransferase family 9 protein</fullName>
    </recommendedName>
</protein>
<accession>A0A2W5P067</accession>
<proteinExistence type="predicted"/>
<evidence type="ECO:0008006" key="3">
    <source>
        <dbReference type="Google" id="ProtNLM"/>
    </source>
</evidence>